<feature type="chain" id="PRO_5017416138" description="ZSWIM1/3 RNaseH-like domain-containing protein" evidence="1">
    <location>
        <begin position="23"/>
        <end position="237"/>
    </location>
</feature>
<organism evidence="3 4">
    <name type="scientific">Gigaspora rosea</name>
    <dbReference type="NCBI Taxonomy" id="44941"/>
    <lineage>
        <taxon>Eukaryota</taxon>
        <taxon>Fungi</taxon>
        <taxon>Fungi incertae sedis</taxon>
        <taxon>Mucoromycota</taxon>
        <taxon>Glomeromycotina</taxon>
        <taxon>Glomeromycetes</taxon>
        <taxon>Diversisporales</taxon>
        <taxon>Gigasporaceae</taxon>
        <taxon>Gigaspora</taxon>
    </lineage>
</organism>
<name>A0A397UX49_9GLOM</name>
<evidence type="ECO:0000313" key="3">
    <source>
        <dbReference type="EMBL" id="RIB13747.1"/>
    </source>
</evidence>
<dbReference type="OrthoDB" id="2422246at2759"/>
<dbReference type="EMBL" id="QKWP01000893">
    <property type="protein sequence ID" value="RIB13747.1"/>
    <property type="molecule type" value="Genomic_DNA"/>
</dbReference>
<proteinExistence type="predicted"/>
<feature type="signal peptide" evidence="1">
    <location>
        <begin position="1"/>
        <end position="22"/>
    </location>
</feature>
<accession>A0A397UX49</accession>
<comment type="caution">
    <text evidence="3">The sequence shown here is derived from an EMBL/GenBank/DDBJ whole genome shotgun (WGS) entry which is preliminary data.</text>
</comment>
<dbReference type="Pfam" id="PF21056">
    <property type="entry name" value="ZSWIM1-3_RNaseH-like"/>
    <property type="match status" value="1"/>
</dbReference>
<evidence type="ECO:0000256" key="1">
    <source>
        <dbReference type="SAM" id="SignalP"/>
    </source>
</evidence>
<dbReference type="AlphaFoldDB" id="A0A397UX49"/>
<evidence type="ECO:0000259" key="2">
    <source>
        <dbReference type="Pfam" id="PF21056"/>
    </source>
</evidence>
<reference evidence="3 4" key="1">
    <citation type="submission" date="2018-06" db="EMBL/GenBank/DDBJ databases">
        <title>Comparative genomics reveals the genomic features of Rhizophagus irregularis, R. cerebriforme, R. diaphanum and Gigaspora rosea, and their symbiotic lifestyle signature.</title>
        <authorList>
            <person name="Morin E."/>
            <person name="San Clemente H."/>
            <person name="Chen E.C.H."/>
            <person name="De La Providencia I."/>
            <person name="Hainaut M."/>
            <person name="Kuo A."/>
            <person name="Kohler A."/>
            <person name="Murat C."/>
            <person name="Tang N."/>
            <person name="Roy S."/>
            <person name="Loubradou J."/>
            <person name="Henrissat B."/>
            <person name="Grigoriev I.V."/>
            <person name="Corradi N."/>
            <person name="Roux C."/>
            <person name="Martin F.M."/>
        </authorList>
    </citation>
    <scope>NUCLEOTIDE SEQUENCE [LARGE SCALE GENOMIC DNA]</scope>
    <source>
        <strain evidence="3 4">DAOM 194757</strain>
    </source>
</reference>
<keyword evidence="1" id="KW-0732">Signal</keyword>
<keyword evidence="4" id="KW-1185">Reference proteome</keyword>
<sequence length="237" mass="26154">MVFNFITKLVLISCVIKSKVTWRPLLPNIQCMQVPLTNVPSVLDLYAFDVVSSGGSTFSEELMNCARNLSTTVSTPKNQTQPISTQFDPNLETIQNALKYDKKLHYPSVLEYVKVCTIMDAHESENTVISKQYGVKDAQNAKEQAVLLGIASTIMPALLTKYPDFLGIDSTGCHNSLNFPNTAFMVRSNEPRGRIVATFVSDKETTPVVDLMFESVGFSCFMLGFAKFGLIILTSTG</sequence>
<gene>
    <name evidence="3" type="ORF">C2G38_2040712</name>
</gene>
<evidence type="ECO:0000313" key="4">
    <source>
        <dbReference type="Proteomes" id="UP000266673"/>
    </source>
</evidence>
<protein>
    <recommendedName>
        <fullName evidence="2">ZSWIM1/3 RNaseH-like domain-containing protein</fullName>
    </recommendedName>
</protein>
<dbReference type="InterPro" id="IPR048324">
    <property type="entry name" value="ZSWIM1-3_RNaseH-like"/>
</dbReference>
<feature type="domain" description="ZSWIM1/3 RNaseH-like" evidence="2">
    <location>
        <begin position="141"/>
        <end position="214"/>
    </location>
</feature>
<dbReference type="Proteomes" id="UP000266673">
    <property type="component" value="Unassembled WGS sequence"/>
</dbReference>